<keyword evidence="2" id="KW-1185">Reference proteome</keyword>
<dbReference type="RefSeq" id="WP_089356543.1">
    <property type="nucleotide sequence ID" value="NZ_FZPD01000003.1"/>
</dbReference>
<evidence type="ECO:0000313" key="1">
    <source>
        <dbReference type="EMBL" id="SNS96539.1"/>
    </source>
</evidence>
<protein>
    <submittedName>
        <fullName evidence="1">Uncharacterized protein</fullName>
    </submittedName>
</protein>
<gene>
    <name evidence="1" type="ORF">SAMN05421640_1806</name>
</gene>
<dbReference type="Proteomes" id="UP000198393">
    <property type="component" value="Unassembled WGS sequence"/>
</dbReference>
<name>A0A239ISJ0_EKHLU</name>
<organism evidence="1 2">
    <name type="scientific">Ekhidna lutea</name>
    <dbReference type="NCBI Taxonomy" id="447679"/>
    <lineage>
        <taxon>Bacteria</taxon>
        <taxon>Pseudomonadati</taxon>
        <taxon>Bacteroidota</taxon>
        <taxon>Cytophagia</taxon>
        <taxon>Cytophagales</taxon>
        <taxon>Reichenbachiellaceae</taxon>
        <taxon>Ekhidna</taxon>
    </lineage>
</organism>
<accession>A0A239ISJ0</accession>
<sequence>MKKCIATLIFTIAFLITDGQGLLVTDLTFNYPSGPNDPELPDYFRSSPNLLNKLKEDISEKLKASFGIKEVTFGGESVYFFAGSEEDLYASPSSLYLNKHKKAIKKGGHDYYLRFESEIQTSQTFDLSTQYAFLIKVKISDHKGKKFFKNNVKVPINISYPTTGISNKFLLSEEDFFSIYNRCLITLFSEENPSFESLDFSRPPDQSVSEFILNAIKLTLNEYDTRKATLEDSIIIKINRGWEEETKSDLLLSDEKQVIQRVTVKNNWVAESWKAIISSKSTQFLGVFNLSNYSAEIILKIGASDEVFNLDDNKLSGRFLKEHFELRYDQPADVMKVFINSEMVAAMQPTNDSKEKLNIYLAKGHMNHLMKIVYLHQLFYEAIRVIDEANQDG</sequence>
<dbReference type="AlphaFoldDB" id="A0A239ISJ0"/>
<evidence type="ECO:0000313" key="2">
    <source>
        <dbReference type="Proteomes" id="UP000198393"/>
    </source>
</evidence>
<proteinExistence type="predicted"/>
<dbReference type="EMBL" id="FZPD01000003">
    <property type="protein sequence ID" value="SNS96539.1"/>
    <property type="molecule type" value="Genomic_DNA"/>
</dbReference>
<reference evidence="1 2" key="1">
    <citation type="submission" date="2017-06" db="EMBL/GenBank/DDBJ databases">
        <authorList>
            <person name="Kim H.J."/>
            <person name="Triplett B.A."/>
        </authorList>
    </citation>
    <scope>NUCLEOTIDE SEQUENCE [LARGE SCALE GENOMIC DNA]</scope>
    <source>
        <strain evidence="1 2">DSM 19307</strain>
    </source>
</reference>